<sequence length="60" mass="6817">MLPECGFVLGVCERTFGYARVSLRLLLLFRSWHSHASLLAFADEIRRDACSSPEIFAMIL</sequence>
<evidence type="ECO:0000313" key="2">
    <source>
        <dbReference type="Proteomes" id="UP000752696"/>
    </source>
</evidence>
<dbReference type="EMBL" id="CAJDYZ010003072">
    <property type="protein sequence ID" value="CAD1469838.1"/>
    <property type="molecule type" value="Genomic_DNA"/>
</dbReference>
<dbReference type="AlphaFoldDB" id="A0A6V7GX14"/>
<proteinExistence type="predicted"/>
<organism evidence="1 2">
    <name type="scientific">Heterotrigona itama</name>
    <dbReference type="NCBI Taxonomy" id="395501"/>
    <lineage>
        <taxon>Eukaryota</taxon>
        <taxon>Metazoa</taxon>
        <taxon>Ecdysozoa</taxon>
        <taxon>Arthropoda</taxon>
        <taxon>Hexapoda</taxon>
        <taxon>Insecta</taxon>
        <taxon>Pterygota</taxon>
        <taxon>Neoptera</taxon>
        <taxon>Endopterygota</taxon>
        <taxon>Hymenoptera</taxon>
        <taxon>Apocrita</taxon>
        <taxon>Aculeata</taxon>
        <taxon>Apoidea</taxon>
        <taxon>Anthophila</taxon>
        <taxon>Apidae</taxon>
        <taxon>Heterotrigona</taxon>
    </lineage>
</organism>
<evidence type="ECO:0000313" key="1">
    <source>
        <dbReference type="EMBL" id="CAD1469838.1"/>
    </source>
</evidence>
<gene>
    <name evidence="1" type="ORF">MHI_LOCUS156775</name>
</gene>
<reference evidence="1" key="1">
    <citation type="submission" date="2020-07" db="EMBL/GenBank/DDBJ databases">
        <authorList>
            <person name="Nazaruddin N."/>
        </authorList>
    </citation>
    <scope>NUCLEOTIDE SEQUENCE</scope>
</reference>
<accession>A0A6V7GX14</accession>
<keyword evidence="2" id="KW-1185">Reference proteome</keyword>
<dbReference type="Proteomes" id="UP000752696">
    <property type="component" value="Unassembled WGS sequence"/>
</dbReference>
<comment type="caution">
    <text evidence="1">The sequence shown here is derived from an EMBL/GenBank/DDBJ whole genome shotgun (WGS) entry which is preliminary data.</text>
</comment>
<name>A0A6V7GX14_9HYME</name>
<feature type="non-terminal residue" evidence="1">
    <location>
        <position position="60"/>
    </location>
</feature>
<protein>
    <submittedName>
        <fullName evidence="1">Uncharacterized protein</fullName>
    </submittedName>
</protein>